<accession>A0AAN0MH30</accession>
<dbReference type="EMBL" id="AP028056">
    <property type="protein sequence ID" value="BEH02214.1"/>
    <property type="molecule type" value="Genomic_DNA"/>
</dbReference>
<dbReference type="RefSeq" id="WP_286263639.1">
    <property type="nucleotide sequence ID" value="NZ_AP028056.1"/>
</dbReference>
<name>A0AAN0MH30_9ACTN</name>
<dbReference type="KEGG" id="broo:brsh051_14950"/>
<dbReference type="Proteomes" id="UP001431656">
    <property type="component" value="Chromosome"/>
</dbReference>
<dbReference type="AlphaFoldDB" id="A0AAN0MH30"/>
<proteinExistence type="predicted"/>
<keyword evidence="2" id="KW-1185">Reference proteome</keyword>
<organism evidence="1 2">
    <name type="scientific">Brooklawnia propionicigenes</name>
    <dbReference type="NCBI Taxonomy" id="3041175"/>
    <lineage>
        <taxon>Bacteria</taxon>
        <taxon>Bacillati</taxon>
        <taxon>Actinomycetota</taxon>
        <taxon>Actinomycetes</taxon>
        <taxon>Propionibacteriales</taxon>
        <taxon>Propionibacteriaceae</taxon>
        <taxon>Brooklawnia</taxon>
    </lineage>
</organism>
<dbReference type="Pfam" id="PF16154">
    <property type="entry name" value="DUF4862"/>
    <property type="match status" value="1"/>
</dbReference>
<evidence type="ECO:0000313" key="1">
    <source>
        <dbReference type="EMBL" id="BEH02214.1"/>
    </source>
</evidence>
<reference evidence="1" key="1">
    <citation type="journal article" date="2024" name="Int. J. Syst. Evol. Microbiol.">
        <title>Brooklawnia propionicigenes sp. nov., a facultatively anaerobic, propionate-producing bacterium isolated from a methanogenic reactor treating waste from cattle farms.</title>
        <authorList>
            <person name="Akita Y."/>
            <person name="Ueki A."/>
            <person name="Tonouchi A."/>
            <person name="Sugawara Y."/>
            <person name="Honma S."/>
            <person name="Kaku N."/>
            <person name="Ueki K."/>
        </authorList>
    </citation>
    <scope>NUCLEOTIDE SEQUENCE</scope>
    <source>
        <strain evidence="1">SH051</strain>
    </source>
</reference>
<evidence type="ECO:0000313" key="2">
    <source>
        <dbReference type="Proteomes" id="UP001431656"/>
    </source>
</evidence>
<dbReference type="InterPro" id="IPR032344">
    <property type="entry name" value="DUF4862"/>
</dbReference>
<gene>
    <name evidence="1" type="ORF">brsh051_14950</name>
</gene>
<protein>
    <submittedName>
        <fullName evidence="1">DUF4862 family protein</fullName>
    </submittedName>
</protein>
<sequence>MKLFSSAYNTWPADNEGRLAFVTELAERDWVGGLELGYADSLAWPAGAPADLPAIVSGVPGTTGHNATDPDFGLASPDEAGRQRALEWARGEALAVARLVAEGHPIKAVQLHSAPTGKADAAKFADSLIELAGLDWGGIPLWVEHCDAHVEGQAPQKGYLSLDEEIAVLKQVSAAVPQVSWGLVINWARSAIEGRSAQTPLEHIKTAAASGWLRHVGFSSCADSENAWGGPWADQHVPLAGTAAAPEGSLLGAAEVAAAIAAAGDVSYGLKIALRPKDMPGEQKLAALDENAALIIANA</sequence>